<dbReference type="SUPFAM" id="SSF103473">
    <property type="entry name" value="MFS general substrate transporter"/>
    <property type="match status" value="1"/>
</dbReference>
<organism evidence="11 12">
    <name type="scientific">Mola mola</name>
    <name type="common">Ocean sunfish</name>
    <name type="synonym">Tetraodon mola</name>
    <dbReference type="NCBI Taxonomy" id="94237"/>
    <lineage>
        <taxon>Eukaryota</taxon>
        <taxon>Metazoa</taxon>
        <taxon>Chordata</taxon>
        <taxon>Craniata</taxon>
        <taxon>Vertebrata</taxon>
        <taxon>Euteleostomi</taxon>
        <taxon>Actinopterygii</taxon>
        <taxon>Neopterygii</taxon>
        <taxon>Teleostei</taxon>
        <taxon>Neoteleostei</taxon>
        <taxon>Acanthomorphata</taxon>
        <taxon>Eupercaria</taxon>
        <taxon>Tetraodontiformes</taxon>
        <taxon>Molidae</taxon>
        <taxon>Mola</taxon>
    </lineage>
</organism>
<dbReference type="Proteomes" id="UP000261620">
    <property type="component" value="Unplaced"/>
</dbReference>
<dbReference type="InterPro" id="IPR036259">
    <property type="entry name" value="MFS_trans_sf"/>
</dbReference>
<dbReference type="Pfam" id="PF07648">
    <property type="entry name" value="Kazal_2"/>
    <property type="match status" value="1"/>
</dbReference>
<keyword evidence="6 8" id="KW-0472">Membrane</keyword>
<sequence>MQVKKHRDSGRSGDDMLEGDSVRKNSSCFSNIKIFLISECALMLAQGTVGAYLVSVLTTLERRFNLQSADVGVIASSFETGNLALILFVSYFGAKAHRPRLIGCGGIIMALGALLSALPEFLTNQYEIGETWRTNAGRDVCSNASSRDAQQAEDAVCANKANTNMMYLLLIGAQVLLGIGATPVQPLGVSYIDDHVKKKDSSLYIGILFSTLVFGPACGFILGSICTKFYVDAVFIKTSNLGITPEDPRWIGAWWAGFLLCGALLFSSALPMFGFPQSLPTKEREEGAESEHVMLPPSLSSDRETSKSSNGVLLNHEPANSDTCCQQLRVIPKVTKHLLSNAVFTCIILAACMETAVVAGFAAFLGKYLEQQFNLTTTSANQLLGMTAIPCACLGIFMGGLLVKKLNLSALGATRMAMLVNLISTACYVSFLFLGCGNGHVAGVTVPYANKTLQTGETPTAQCFSHCNCFTSSISPVCGSNGITYLSGCFAGCTQTGSNLTGCSCISADSELATAVPGKCPMAGCQESFLIFLSVVCLCSLVGAMAQTPSVIILIRTVSPELKSYALGVLFLLLRLLGFIPPPLIFGAGIDSTCLYWSSDCGSRGACLLYDNVAYRHLYVSLAIILKGVAFILYTTTWYCLRRNYKKYIKGHEGHMTAAEFYPSLTDGPKEVNRTKFIYNLEDHEVCENMESVL</sequence>
<proteinExistence type="inferred from homology"/>
<evidence type="ECO:0000256" key="4">
    <source>
        <dbReference type="ARBA" id="ARBA00022692"/>
    </source>
</evidence>
<comment type="similarity">
    <text evidence="2 8">Belongs to the organo anion transporter (TC 2.A.60) family.</text>
</comment>
<feature type="region of interest" description="Disordered" evidence="9">
    <location>
        <begin position="286"/>
        <end position="312"/>
    </location>
</feature>
<evidence type="ECO:0000313" key="11">
    <source>
        <dbReference type="Ensembl" id="ENSMMOP00000010498.1"/>
    </source>
</evidence>
<evidence type="ECO:0000256" key="5">
    <source>
        <dbReference type="ARBA" id="ARBA00022989"/>
    </source>
</evidence>
<protein>
    <recommendedName>
        <fullName evidence="8">Solute carrier organic anion transporter family member</fullName>
    </recommendedName>
</protein>
<keyword evidence="4 8" id="KW-0812">Transmembrane</keyword>
<dbReference type="NCBIfam" id="TIGR00805">
    <property type="entry name" value="oat"/>
    <property type="match status" value="1"/>
</dbReference>
<feature type="transmembrane region" description="Helical" evidence="8">
    <location>
        <begin position="338"/>
        <end position="363"/>
    </location>
</feature>
<dbReference type="Gene3D" id="3.30.60.30">
    <property type="match status" value="1"/>
</dbReference>
<evidence type="ECO:0000256" key="3">
    <source>
        <dbReference type="ARBA" id="ARBA00022475"/>
    </source>
</evidence>
<feature type="transmembrane region" description="Helical" evidence="8">
    <location>
        <begin position="74"/>
        <end position="94"/>
    </location>
</feature>
<dbReference type="InterPro" id="IPR004156">
    <property type="entry name" value="OATP"/>
</dbReference>
<feature type="transmembrane region" description="Helical" evidence="8">
    <location>
        <begin position="415"/>
        <end position="434"/>
    </location>
</feature>
<evidence type="ECO:0000256" key="9">
    <source>
        <dbReference type="SAM" id="MobiDB-lite"/>
    </source>
</evidence>
<dbReference type="STRING" id="94237.ENSMMOP00000010498"/>
<dbReference type="OMA" id="MPDSGGQ"/>
<feature type="transmembrane region" description="Helical" evidence="8">
    <location>
        <begin position="567"/>
        <end position="590"/>
    </location>
</feature>
<keyword evidence="12" id="KW-1185">Reference proteome</keyword>
<feature type="domain" description="Kazal-like" evidence="10">
    <location>
        <begin position="457"/>
        <end position="507"/>
    </location>
</feature>
<feature type="transmembrane region" description="Helical" evidence="8">
    <location>
        <begin position="383"/>
        <end position="403"/>
    </location>
</feature>
<feature type="transmembrane region" description="Helical" evidence="8">
    <location>
        <begin position="166"/>
        <end position="191"/>
    </location>
</feature>
<keyword evidence="7" id="KW-1015">Disulfide bond</keyword>
<keyword evidence="3" id="KW-1003">Cell membrane</keyword>
<dbReference type="InterPro" id="IPR002350">
    <property type="entry name" value="Kazal_dom"/>
</dbReference>
<evidence type="ECO:0000256" key="7">
    <source>
        <dbReference type="ARBA" id="ARBA00023157"/>
    </source>
</evidence>
<dbReference type="PROSITE" id="PS51465">
    <property type="entry name" value="KAZAL_2"/>
    <property type="match status" value="1"/>
</dbReference>
<reference evidence="11" key="2">
    <citation type="submission" date="2025-09" db="UniProtKB">
        <authorList>
            <consortium name="Ensembl"/>
        </authorList>
    </citation>
    <scope>IDENTIFICATION</scope>
</reference>
<feature type="transmembrane region" description="Helical" evidence="8">
    <location>
        <begin position="618"/>
        <end position="641"/>
    </location>
</feature>
<dbReference type="GO" id="GO:0043252">
    <property type="term" value="P:sodium-independent organic anion transport"/>
    <property type="evidence" value="ECO:0007669"/>
    <property type="project" value="TreeGrafter"/>
</dbReference>
<accession>A0A3Q3W827</accession>
<dbReference type="Pfam" id="PF03137">
    <property type="entry name" value="OATP"/>
    <property type="match status" value="1"/>
</dbReference>
<evidence type="ECO:0000256" key="8">
    <source>
        <dbReference type="RuleBase" id="RU362056"/>
    </source>
</evidence>
<feature type="transmembrane region" description="Helical" evidence="8">
    <location>
        <begin position="101"/>
        <end position="118"/>
    </location>
</feature>
<dbReference type="AlphaFoldDB" id="A0A3Q3W827"/>
<feature type="transmembrane region" description="Helical" evidence="8">
    <location>
        <begin position="203"/>
        <end position="231"/>
    </location>
</feature>
<keyword evidence="8" id="KW-0813">Transport</keyword>
<reference evidence="11" key="1">
    <citation type="submission" date="2025-08" db="UniProtKB">
        <authorList>
            <consortium name="Ensembl"/>
        </authorList>
    </citation>
    <scope>IDENTIFICATION</scope>
</reference>
<comment type="subcellular location">
    <subcellularLocation>
        <location evidence="1 8">Cell membrane</location>
        <topology evidence="1 8">Multi-pass membrane protein</topology>
    </subcellularLocation>
</comment>
<name>A0A3Q3W827_MOLML</name>
<evidence type="ECO:0000256" key="1">
    <source>
        <dbReference type="ARBA" id="ARBA00004651"/>
    </source>
</evidence>
<evidence type="ECO:0000313" key="12">
    <source>
        <dbReference type="Proteomes" id="UP000261620"/>
    </source>
</evidence>
<dbReference type="GO" id="GO:0015347">
    <property type="term" value="F:sodium-independent organic anion transmembrane transporter activity"/>
    <property type="evidence" value="ECO:0007669"/>
    <property type="project" value="TreeGrafter"/>
</dbReference>
<evidence type="ECO:0000256" key="6">
    <source>
        <dbReference type="ARBA" id="ARBA00023136"/>
    </source>
</evidence>
<dbReference type="GO" id="GO:0006811">
    <property type="term" value="P:monoatomic ion transport"/>
    <property type="evidence" value="ECO:0007669"/>
    <property type="project" value="UniProtKB-KW"/>
</dbReference>
<dbReference type="SUPFAM" id="SSF100895">
    <property type="entry name" value="Kazal-type serine protease inhibitors"/>
    <property type="match status" value="1"/>
</dbReference>
<feature type="transmembrane region" description="Helical" evidence="8">
    <location>
        <begin position="529"/>
        <end position="555"/>
    </location>
</feature>
<dbReference type="InterPro" id="IPR036058">
    <property type="entry name" value="Kazal_dom_sf"/>
</dbReference>
<keyword evidence="8" id="KW-0406">Ion transport</keyword>
<dbReference type="Gene3D" id="1.20.1250.20">
    <property type="entry name" value="MFS general substrate transporter like domains"/>
    <property type="match status" value="1"/>
</dbReference>
<dbReference type="Ensembl" id="ENSMMOT00000010681.1">
    <property type="protein sequence ID" value="ENSMMOP00000010498.1"/>
    <property type="gene ID" value="ENSMMOG00000008096.1"/>
</dbReference>
<dbReference type="PANTHER" id="PTHR11388:SF86">
    <property type="entry name" value="SOLUTE CARRIER ORGANIC ANION TRANSPORTER FAMILY MEMBER 3A1"/>
    <property type="match status" value="1"/>
</dbReference>
<feature type="transmembrane region" description="Helical" evidence="8">
    <location>
        <begin position="251"/>
        <end position="275"/>
    </location>
</feature>
<evidence type="ECO:0000256" key="2">
    <source>
        <dbReference type="ARBA" id="ARBA00009657"/>
    </source>
</evidence>
<dbReference type="PANTHER" id="PTHR11388">
    <property type="entry name" value="ORGANIC ANION TRANSPORTER"/>
    <property type="match status" value="1"/>
</dbReference>
<feature type="transmembrane region" description="Helical" evidence="8">
    <location>
        <begin position="34"/>
        <end position="54"/>
    </location>
</feature>
<evidence type="ECO:0000259" key="10">
    <source>
        <dbReference type="PROSITE" id="PS51465"/>
    </source>
</evidence>
<keyword evidence="5 8" id="KW-1133">Transmembrane helix</keyword>
<dbReference type="GO" id="GO:0016323">
    <property type="term" value="C:basolateral plasma membrane"/>
    <property type="evidence" value="ECO:0007669"/>
    <property type="project" value="TreeGrafter"/>
</dbReference>
<dbReference type="GO" id="GO:0015732">
    <property type="term" value="P:prostaglandin transport"/>
    <property type="evidence" value="ECO:0007669"/>
    <property type="project" value="TreeGrafter"/>
</dbReference>